<dbReference type="Proteomes" id="UP000475325">
    <property type="component" value="Unassembled WGS sequence"/>
</dbReference>
<proteinExistence type="predicted"/>
<evidence type="ECO:0000313" key="2">
    <source>
        <dbReference type="Proteomes" id="UP000475325"/>
    </source>
</evidence>
<reference evidence="1 2" key="1">
    <citation type="submission" date="2019-06" db="EMBL/GenBank/DDBJ databases">
        <authorList>
            <person name="Palmer J.M."/>
        </authorList>
    </citation>
    <scope>NUCLEOTIDE SEQUENCE [LARGE SCALE GENOMIC DNA]</scope>
    <source>
        <strain evidence="1 2">TWF102</strain>
    </source>
</reference>
<gene>
    <name evidence="1" type="ORF">TWF102_011759</name>
</gene>
<dbReference type="AlphaFoldDB" id="A0A7C8J2V5"/>
<organism evidence="1 2">
    <name type="scientific">Orbilia oligospora</name>
    <name type="common">Nematode-trapping fungus</name>
    <name type="synonym">Arthrobotrys oligospora</name>
    <dbReference type="NCBI Taxonomy" id="2813651"/>
    <lineage>
        <taxon>Eukaryota</taxon>
        <taxon>Fungi</taxon>
        <taxon>Dikarya</taxon>
        <taxon>Ascomycota</taxon>
        <taxon>Pezizomycotina</taxon>
        <taxon>Orbiliomycetes</taxon>
        <taxon>Orbiliales</taxon>
        <taxon>Orbiliaceae</taxon>
        <taxon>Orbilia</taxon>
    </lineage>
</organism>
<dbReference type="EMBL" id="WIQW01000094">
    <property type="protein sequence ID" value="KAF3084979.1"/>
    <property type="molecule type" value="Genomic_DNA"/>
</dbReference>
<comment type="caution">
    <text evidence="1">The sequence shown here is derived from an EMBL/GenBank/DDBJ whole genome shotgun (WGS) entry which is preliminary data.</text>
</comment>
<accession>A0A7C8J2V5</accession>
<sequence length="103" mass="11739">MCKFYQTYQSLGGSSQKDVDAQGNRPRPRRLFSCLSEPTNGSFFCRSSWSSRELPWLLARFLWLYAEKNSRKKSDFPAVSIIYPLSSLFLPATKTTFLATAQG</sequence>
<protein>
    <submittedName>
        <fullName evidence="1">Uncharacterized protein</fullName>
    </submittedName>
</protein>
<evidence type="ECO:0000313" key="1">
    <source>
        <dbReference type="EMBL" id="KAF3084979.1"/>
    </source>
</evidence>
<name>A0A7C8J2V5_ORBOL</name>